<comment type="caution">
    <text evidence="3">The sequence shown here is derived from an EMBL/GenBank/DDBJ whole genome shotgun (WGS) entry which is preliminary data.</text>
</comment>
<protein>
    <submittedName>
        <fullName evidence="3">Uncharacterized protein</fullName>
    </submittedName>
</protein>
<organism evidence="3 5">
    <name type="scientific">Bifidobacterium longum</name>
    <dbReference type="NCBI Taxonomy" id="216816"/>
    <lineage>
        <taxon>Bacteria</taxon>
        <taxon>Bacillati</taxon>
        <taxon>Actinomycetota</taxon>
        <taxon>Actinomycetes</taxon>
        <taxon>Bifidobacteriales</taxon>
        <taxon>Bifidobacteriaceae</taxon>
        <taxon>Bifidobacterium</taxon>
    </lineage>
</organism>
<feature type="region of interest" description="Disordered" evidence="1">
    <location>
        <begin position="289"/>
        <end position="309"/>
    </location>
</feature>
<evidence type="ECO:0000313" key="3">
    <source>
        <dbReference type="EMBL" id="RGL47635.1"/>
    </source>
</evidence>
<feature type="compositionally biased region" description="Low complexity" evidence="1">
    <location>
        <begin position="239"/>
        <end position="251"/>
    </location>
</feature>
<accession>A0A3E4S4M4</accession>
<feature type="compositionally biased region" description="Low complexity" evidence="1">
    <location>
        <begin position="191"/>
        <end position="229"/>
    </location>
</feature>
<sequence length="309" mass="34015">MFGQQPQQQYGYPQQGYLQQQAYSQQQYGGYQPAPMAPKMSAEQMLNQIDSQSGKSAFTKDSMPGTRVTGIIENVTANQVRDFQTKQPAFWNDGSPRLQVLVTIDTGIIDPNVEDDDGRRTVYIKGWGVQRRAWLQALHNAGLKKAGEVKPGDRFTATFTGYGPQGNLPQPPKLFEYVIEHQSPADLAMGQPQQPAQQPLQQQPQQSYPQQQYAAQQAAQAPNQGYQPAPTDPWNPPAQQGQQQSVQPVQLGQQQVDPMKVNQLKALGKPPQEIAALLGVPVEAVTAVTDQAQPQNHGGSEQQLETGEF</sequence>
<dbReference type="Proteomes" id="UP000261288">
    <property type="component" value="Unassembled WGS sequence"/>
</dbReference>
<dbReference type="Proteomes" id="UP000261186">
    <property type="component" value="Unassembled WGS sequence"/>
</dbReference>
<evidence type="ECO:0000256" key="1">
    <source>
        <dbReference type="SAM" id="MobiDB-lite"/>
    </source>
</evidence>
<dbReference type="EMBL" id="QSRH01000003">
    <property type="protein sequence ID" value="RGL03740.1"/>
    <property type="molecule type" value="Genomic_DNA"/>
</dbReference>
<dbReference type="RefSeq" id="WP_117701150.1">
    <property type="nucleotide sequence ID" value="NZ_QSRH01000003.1"/>
</dbReference>
<evidence type="ECO:0000313" key="5">
    <source>
        <dbReference type="Proteomes" id="UP000261288"/>
    </source>
</evidence>
<dbReference type="EMBL" id="QSRZ01000008">
    <property type="protein sequence ID" value="RGL47635.1"/>
    <property type="molecule type" value="Genomic_DNA"/>
</dbReference>
<evidence type="ECO:0000313" key="2">
    <source>
        <dbReference type="EMBL" id="RGL03740.1"/>
    </source>
</evidence>
<gene>
    <name evidence="3" type="ORF">DXC63_08245</name>
    <name evidence="2" type="ORF">DXC85_04800</name>
</gene>
<feature type="region of interest" description="Disordered" evidence="1">
    <location>
        <begin position="188"/>
        <end position="251"/>
    </location>
</feature>
<proteinExistence type="predicted"/>
<dbReference type="AlphaFoldDB" id="A0A3E4S4M4"/>
<name>A0A3E4S4M4_BIFLN</name>
<evidence type="ECO:0000313" key="4">
    <source>
        <dbReference type="Proteomes" id="UP000261186"/>
    </source>
</evidence>
<reference evidence="4 5" key="1">
    <citation type="submission" date="2018-08" db="EMBL/GenBank/DDBJ databases">
        <title>A genome reference for cultivated species of the human gut microbiota.</title>
        <authorList>
            <person name="Zou Y."/>
            <person name="Xue W."/>
            <person name="Luo G."/>
        </authorList>
    </citation>
    <scope>NUCLEOTIDE SEQUENCE [LARGE SCALE GENOMIC DNA]</scope>
    <source>
        <strain evidence="3 5">TF06-45A</strain>
        <strain evidence="2 4">TF08-4AC</strain>
    </source>
</reference>